<evidence type="ECO:0000256" key="1">
    <source>
        <dbReference type="SAM" id="SignalP"/>
    </source>
</evidence>
<dbReference type="EMBL" id="GHJT01001476">
    <property type="protein sequence ID" value="MOY35447.1"/>
    <property type="molecule type" value="Transcribed_RNA"/>
</dbReference>
<protein>
    <submittedName>
        <fullName evidence="2">Putative secreted protein</fullName>
    </submittedName>
</protein>
<reference evidence="2" key="1">
    <citation type="submission" date="2019-04" db="EMBL/GenBank/DDBJ databases">
        <title>An insight into the mialome of Ixodes scapularis.</title>
        <authorList>
            <person name="Ribeiro J.M."/>
            <person name="Mather T.N."/>
            <person name="Karim S."/>
        </authorList>
    </citation>
    <scope>NUCLEOTIDE SEQUENCE</scope>
</reference>
<sequence length="238" mass="27080">MQCSLASFLLGSVSFSRAGPTCTEQQALSYCRTGFIQKHLVRSYSKNTPVVLSRWVLNLEHWSFVFSSGACPKVKLRFGKEGKKNKMTAGNEMTTIFIIFLNGRYKGGMKSVARLPIFWGEQSQKFFVNEDGGTAGYSSSRKSFSYIPSNWRIGLRASNDLKVWRLGGRRATPCNHSLQSTCVCRRFFFFFFFPRLSRRVNICCLHEFCLKCIATRVVCLTQGLNFRSVVRFGMPTKS</sequence>
<feature type="signal peptide" evidence="1">
    <location>
        <begin position="1"/>
        <end position="18"/>
    </location>
</feature>
<feature type="chain" id="PRO_5020036569" evidence="1">
    <location>
        <begin position="19"/>
        <end position="238"/>
    </location>
</feature>
<proteinExistence type="predicted"/>
<evidence type="ECO:0000313" key="2">
    <source>
        <dbReference type="EMBL" id="MOY35447.1"/>
    </source>
</evidence>
<organism evidence="2">
    <name type="scientific">Ixodes scapularis</name>
    <name type="common">Black-legged tick</name>
    <name type="synonym">Deer tick</name>
    <dbReference type="NCBI Taxonomy" id="6945"/>
    <lineage>
        <taxon>Eukaryota</taxon>
        <taxon>Metazoa</taxon>
        <taxon>Ecdysozoa</taxon>
        <taxon>Arthropoda</taxon>
        <taxon>Chelicerata</taxon>
        <taxon>Arachnida</taxon>
        <taxon>Acari</taxon>
        <taxon>Parasitiformes</taxon>
        <taxon>Ixodida</taxon>
        <taxon>Ixodoidea</taxon>
        <taxon>Ixodidae</taxon>
        <taxon>Ixodinae</taxon>
        <taxon>Ixodes</taxon>
    </lineage>
</organism>
<dbReference type="AlphaFoldDB" id="A0A4D5RGJ1"/>
<keyword evidence="1" id="KW-0732">Signal</keyword>
<accession>A0A4D5RGJ1</accession>
<name>A0A4D5RGJ1_IXOSC</name>